<reference evidence="10" key="1">
    <citation type="submission" date="2022-04" db="EMBL/GenBank/DDBJ databases">
        <authorList>
            <person name="Ren T."/>
        </authorList>
    </citation>
    <scope>NUCLEOTIDE SEQUENCE</scope>
    <source>
        <strain evidence="10">F63249</strain>
    </source>
</reference>
<feature type="repeat" description="TPR" evidence="6">
    <location>
        <begin position="322"/>
        <end position="355"/>
    </location>
</feature>
<gene>
    <name evidence="10" type="ORF">MUY34_03220</name>
</gene>
<comment type="caution">
    <text evidence="10">The sequence shown here is derived from an EMBL/GenBank/DDBJ whole genome shotgun (WGS) entry which is preliminary data.</text>
</comment>
<keyword evidence="11" id="KW-1185">Reference proteome</keyword>
<dbReference type="Gene3D" id="1.10.10.10">
    <property type="entry name" value="Winged helix-like DNA-binding domain superfamily/Winged helix DNA-binding domain"/>
    <property type="match status" value="1"/>
</dbReference>
<dbReference type="SMART" id="SM00028">
    <property type="entry name" value="TPR"/>
    <property type="match status" value="6"/>
</dbReference>
<comment type="subcellular location">
    <subcellularLocation>
        <location evidence="1">Cytoplasm</location>
    </subcellularLocation>
</comment>
<feature type="signal peptide" evidence="9">
    <location>
        <begin position="1"/>
        <end position="20"/>
    </location>
</feature>
<protein>
    <submittedName>
        <fullName evidence="10">Tetratricopeptide repeat protein</fullName>
    </submittedName>
</protein>
<dbReference type="RefSeq" id="WP_248411895.1">
    <property type="nucleotide sequence ID" value="NZ_JALPQF010000002.1"/>
</dbReference>
<evidence type="ECO:0000256" key="1">
    <source>
        <dbReference type="ARBA" id="ARBA00004496"/>
    </source>
</evidence>
<keyword evidence="2" id="KW-0963">Cytoplasm</keyword>
<keyword evidence="8" id="KW-0812">Transmembrane</keyword>
<dbReference type="InterPro" id="IPR011990">
    <property type="entry name" value="TPR-like_helical_dom_sf"/>
</dbReference>
<dbReference type="InterPro" id="IPR036388">
    <property type="entry name" value="WH-like_DNA-bd_sf"/>
</dbReference>
<name>A0ABT0H5E7_9FLAO</name>
<dbReference type="SUPFAM" id="SSF81901">
    <property type="entry name" value="HCP-like"/>
    <property type="match status" value="1"/>
</dbReference>
<dbReference type="PROSITE" id="PS50005">
    <property type="entry name" value="TPR"/>
    <property type="match status" value="4"/>
</dbReference>
<keyword evidence="4 6" id="KW-0802">TPR repeat</keyword>
<dbReference type="InterPro" id="IPR019734">
    <property type="entry name" value="TPR_rpt"/>
</dbReference>
<evidence type="ECO:0000256" key="6">
    <source>
        <dbReference type="PROSITE-ProRule" id="PRU00339"/>
    </source>
</evidence>
<dbReference type="SUPFAM" id="SSF48452">
    <property type="entry name" value="TPR-like"/>
    <property type="match status" value="1"/>
</dbReference>
<dbReference type="Proteomes" id="UP001203687">
    <property type="component" value="Unassembled WGS sequence"/>
</dbReference>
<keyword evidence="9" id="KW-0732">Signal</keyword>
<evidence type="ECO:0000256" key="4">
    <source>
        <dbReference type="ARBA" id="ARBA00022803"/>
    </source>
</evidence>
<feature type="repeat" description="TPR" evidence="6">
    <location>
        <begin position="282"/>
        <end position="315"/>
    </location>
</feature>
<evidence type="ECO:0000256" key="5">
    <source>
        <dbReference type="ARBA" id="ARBA00038253"/>
    </source>
</evidence>
<dbReference type="EMBL" id="JALPQF010000002">
    <property type="protein sequence ID" value="MCK8479614.1"/>
    <property type="molecule type" value="Genomic_DNA"/>
</dbReference>
<dbReference type="InterPro" id="IPR016032">
    <property type="entry name" value="Sig_transdc_resp-reg_C-effctor"/>
</dbReference>
<accession>A0ABT0H5E7</accession>
<sequence length="616" mass="70263">MKTSTKLLFLLVAISNTIFAQNDRKADSLLNVIKTSQIDTVKASTLLSLAKVYQYKNPIETLNYSKKALSIYKNEHHFKGQSEAFGFISSYYNSVGKMDSAMFYTRKGIKASLLAKDTLKSATHTSNLAYFLFATGNYKKGIATTDSLLPIFKRFNKNSSIAKLYTYKSQYYNMQGYTNLSLDVTYEALDIYKALNDSTNIAACSMLIGNVYQGEGSHEKAIEAFKEALAVYETSDNKIFLAQAKSYIGDSYLGLGNYSEAETYLNEGLELSKQLNFNPNIGRSYLNIGRLKVAQKKYDEAIKHFTEGLNSYKSINIPYNETRAQYHLGEAYYKKAHYNKAIDHLNTSISISDRINDPARKMDALLLKSLAYEALGDSKNALTSFRANKKISDSLFNVENLRKTEELQIQYETEKKEQQIKLQNNQIELLETKDKMSNLKILLLGFGLLLTLFIIYAIYQRAKRHKVEKENAQAELEYKTKELTTHALHLAKKNEVLNDLKQKAKVLKADANADPGYQMLIQTINFDLQDDNNWENFSRYFEQVHKDFNSKAQEQFPNITKNDLRLMALLKMNLSSKEIANILNISSDGIKKARQRLRRKMGLDSKESLENTVMSI</sequence>
<evidence type="ECO:0000256" key="9">
    <source>
        <dbReference type="SAM" id="SignalP"/>
    </source>
</evidence>
<dbReference type="Gene3D" id="1.25.40.10">
    <property type="entry name" value="Tetratricopeptide repeat domain"/>
    <property type="match status" value="2"/>
</dbReference>
<feature type="coiled-coil region" evidence="7">
    <location>
        <begin position="462"/>
        <end position="510"/>
    </location>
</feature>
<keyword evidence="8" id="KW-1133">Transmembrane helix</keyword>
<feature type="repeat" description="TPR" evidence="6">
    <location>
        <begin position="242"/>
        <end position="275"/>
    </location>
</feature>
<evidence type="ECO:0000256" key="3">
    <source>
        <dbReference type="ARBA" id="ARBA00022737"/>
    </source>
</evidence>
<proteinExistence type="inferred from homology"/>
<evidence type="ECO:0000313" key="11">
    <source>
        <dbReference type="Proteomes" id="UP001203687"/>
    </source>
</evidence>
<dbReference type="SUPFAM" id="SSF46894">
    <property type="entry name" value="C-terminal effector domain of the bipartite response regulators"/>
    <property type="match status" value="1"/>
</dbReference>
<feature type="chain" id="PRO_5045366228" evidence="9">
    <location>
        <begin position="21"/>
        <end position="616"/>
    </location>
</feature>
<comment type="similarity">
    <text evidence="5">Belongs to the Rap family.</text>
</comment>
<keyword evidence="3" id="KW-0677">Repeat</keyword>
<dbReference type="Pfam" id="PF13424">
    <property type="entry name" value="TPR_12"/>
    <property type="match status" value="1"/>
</dbReference>
<organism evidence="10 11">
    <name type="scientific">Psychroserpens algicola</name>
    <dbReference type="NCBI Taxonomy" id="1719034"/>
    <lineage>
        <taxon>Bacteria</taxon>
        <taxon>Pseudomonadati</taxon>
        <taxon>Bacteroidota</taxon>
        <taxon>Flavobacteriia</taxon>
        <taxon>Flavobacteriales</taxon>
        <taxon>Flavobacteriaceae</taxon>
        <taxon>Psychroserpens</taxon>
    </lineage>
</organism>
<dbReference type="PANTHER" id="PTHR46630:SF1">
    <property type="entry name" value="TETRATRICOPEPTIDE REPEAT PROTEIN 29"/>
    <property type="match status" value="1"/>
</dbReference>
<dbReference type="InterPro" id="IPR051476">
    <property type="entry name" value="Bac_ResReg_Asp_Phosphatase"/>
</dbReference>
<evidence type="ECO:0000256" key="2">
    <source>
        <dbReference type="ARBA" id="ARBA00022490"/>
    </source>
</evidence>
<evidence type="ECO:0000313" key="10">
    <source>
        <dbReference type="EMBL" id="MCK8479614.1"/>
    </source>
</evidence>
<feature type="repeat" description="TPR" evidence="6">
    <location>
        <begin position="202"/>
        <end position="235"/>
    </location>
</feature>
<keyword evidence="8" id="KW-0472">Membrane</keyword>
<feature type="transmembrane region" description="Helical" evidence="8">
    <location>
        <begin position="441"/>
        <end position="459"/>
    </location>
</feature>
<evidence type="ECO:0000256" key="8">
    <source>
        <dbReference type="SAM" id="Phobius"/>
    </source>
</evidence>
<evidence type="ECO:0000256" key="7">
    <source>
        <dbReference type="SAM" id="Coils"/>
    </source>
</evidence>
<dbReference type="PANTHER" id="PTHR46630">
    <property type="entry name" value="TETRATRICOPEPTIDE REPEAT PROTEIN 29"/>
    <property type="match status" value="1"/>
</dbReference>
<keyword evidence="7" id="KW-0175">Coiled coil</keyword>
<dbReference type="Pfam" id="PF13181">
    <property type="entry name" value="TPR_8"/>
    <property type="match status" value="2"/>
</dbReference>